<reference evidence="1 2" key="1">
    <citation type="submission" date="2018-10" db="EMBL/GenBank/DDBJ databases">
        <title>Genomic Encyclopedia of Type Strains, Phase IV (KMG-IV): sequencing the most valuable type-strain genomes for metagenomic binning, comparative biology and taxonomic classification.</title>
        <authorList>
            <person name="Goeker M."/>
        </authorList>
    </citation>
    <scope>NUCLEOTIDE SEQUENCE [LARGE SCALE GENOMIC DNA]</scope>
    <source>
        <strain evidence="1 2">DSM 25080</strain>
    </source>
</reference>
<organism evidence="1 2">
    <name type="scientific">Umboniibacter marinipuniceus</name>
    <dbReference type="NCBI Taxonomy" id="569599"/>
    <lineage>
        <taxon>Bacteria</taxon>
        <taxon>Pseudomonadati</taxon>
        <taxon>Pseudomonadota</taxon>
        <taxon>Gammaproteobacteria</taxon>
        <taxon>Cellvibrionales</taxon>
        <taxon>Cellvibrionaceae</taxon>
        <taxon>Umboniibacter</taxon>
    </lineage>
</organism>
<gene>
    <name evidence="1" type="ORF">DFR27_0013</name>
</gene>
<dbReference type="OrthoDB" id="9808276at2"/>
<dbReference type="InterPro" id="IPR036291">
    <property type="entry name" value="NAD(P)-bd_dom_sf"/>
</dbReference>
<comment type="caution">
    <text evidence="1">The sequence shown here is derived from an EMBL/GenBank/DDBJ whole genome shotgun (WGS) entry which is preliminary data.</text>
</comment>
<evidence type="ECO:0000313" key="1">
    <source>
        <dbReference type="EMBL" id="RMA82066.1"/>
    </source>
</evidence>
<name>A0A3M0ABR5_9GAMM</name>
<sequence length="265" mass="29715">MLSGKNLYLLGYGDILRRVYHLQKPIANRIITFSRNIDQHPEPENAIAAELGTGRDWQLPHQDEQSVVIYTPTPSERSIAGYQQGYIKSCEELLGRLKPTTWLILVSSTRVYRGQQLSIVDDTTQPLAADEFGQVLIDMEALVTANHANTIIVRPSGIYGRSTARWERLMEHPELTGNRLGNRIHADDLARFLSFLIDKIPACKTNQFIVTDGEPASESQVVDYLLGLTRDLPSEGIALQATALTKSGFELHYPSYRKGLLALKR</sequence>
<dbReference type="AlphaFoldDB" id="A0A3M0ABR5"/>
<dbReference type="RefSeq" id="WP_121875419.1">
    <property type="nucleotide sequence ID" value="NZ_REFJ01000001.1"/>
</dbReference>
<proteinExistence type="predicted"/>
<accession>A0A3M0ABR5</accession>
<protein>
    <submittedName>
        <fullName evidence="1">RmlD substrate binding domain-containing protein</fullName>
    </submittedName>
</protein>
<dbReference type="Gene3D" id="3.40.50.720">
    <property type="entry name" value="NAD(P)-binding Rossmann-like Domain"/>
    <property type="match status" value="1"/>
</dbReference>
<dbReference type="Proteomes" id="UP000267187">
    <property type="component" value="Unassembled WGS sequence"/>
</dbReference>
<evidence type="ECO:0000313" key="2">
    <source>
        <dbReference type="Proteomes" id="UP000267187"/>
    </source>
</evidence>
<keyword evidence="2" id="KW-1185">Reference proteome</keyword>
<dbReference type="EMBL" id="REFJ01000001">
    <property type="protein sequence ID" value="RMA82066.1"/>
    <property type="molecule type" value="Genomic_DNA"/>
</dbReference>
<dbReference type="SUPFAM" id="SSF51735">
    <property type="entry name" value="NAD(P)-binding Rossmann-fold domains"/>
    <property type="match status" value="1"/>
</dbReference>